<feature type="domain" description="Serine aminopeptidase S33" evidence="2">
    <location>
        <begin position="83"/>
        <end position="285"/>
    </location>
</feature>
<dbReference type="HOGENOM" id="CLU_033707_1_0_6"/>
<dbReference type="EMBL" id="CP009533">
    <property type="protein sequence ID" value="AIS16110.1"/>
    <property type="molecule type" value="Genomic_DNA"/>
</dbReference>
<dbReference type="InterPro" id="IPR053145">
    <property type="entry name" value="AB_hydrolase_Est10"/>
</dbReference>
<dbReference type="RefSeq" id="WP_043185470.1">
    <property type="nucleotide sequence ID" value="NZ_CP009533.1"/>
</dbReference>
<dbReference type="SUPFAM" id="SSF53474">
    <property type="entry name" value="alpha/beta-Hydrolases"/>
    <property type="match status" value="1"/>
</dbReference>
<dbReference type="InterPro" id="IPR022742">
    <property type="entry name" value="Hydrolase_4"/>
</dbReference>
<name>A0A089YQZ0_9PSED</name>
<dbReference type="PANTHER" id="PTHR43265:SF1">
    <property type="entry name" value="ESTERASE ESTD"/>
    <property type="match status" value="1"/>
</dbReference>
<reference evidence="3 4" key="1">
    <citation type="journal article" date="2015" name="J. Biotechnol.">
        <title>Complete genome sequence of Pseudomonas rhizosphaerae IH5T (=DSM 16299T), a phosphate-solubilizing rhizobacterium for bacterial biofertilizer.</title>
        <authorList>
            <person name="Kwak Y."/>
            <person name="Jung B.K."/>
            <person name="Shin J.H."/>
        </authorList>
    </citation>
    <scope>NUCLEOTIDE SEQUENCE [LARGE SCALE GENOMIC DNA]</scope>
    <source>
        <strain evidence="3">DSM 16299</strain>
    </source>
</reference>
<evidence type="ECO:0000256" key="1">
    <source>
        <dbReference type="SAM" id="SignalP"/>
    </source>
</evidence>
<keyword evidence="1" id="KW-0732">Signal</keyword>
<accession>A0A089YQZ0</accession>
<evidence type="ECO:0000259" key="2">
    <source>
        <dbReference type="Pfam" id="PF12146"/>
    </source>
</evidence>
<dbReference type="STRING" id="216142.LT40_01295"/>
<feature type="signal peptide" evidence="1">
    <location>
        <begin position="1"/>
        <end position="23"/>
    </location>
</feature>
<dbReference type="eggNOG" id="COG1073">
    <property type="taxonomic scope" value="Bacteria"/>
</dbReference>
<dbReference type="InterPro" id="IPR029058">
    <property type="entry name" value="AB_hydrolase_fold"/>
</dbReference>
<keyword evidence="4" id="KW-1185">Reference proteome</keyword>
<dbReference type="KEGG" id="prh:LT40_01295"/>
<proteinExistence type="predicted"/>
<sequence>MMLRTTFRLVALFLFAGSAAALAATPDIARRPIELQTAQGTLYGSQLVPRADRPVPVVLMISGSGPTDRDGNNPEAGRNDSLKKLALLLAQNNIASVRYDKRGVATGRKATPDERDLSVAGYVDDAVAWSAQLKRDPRFGPLIILGHSEGALIATLAAQRAGANAVVSLSGSGRPLGEVLREQIGERLPAKLQPRSYQLIERLEAGQYDPDVPQPLQVLFRPSVQPYLISLLRQDPAQAFAALKVPALIVQGSHDIQVGVGDAQALQRAKPDAQLAIIPGMNHVLRIVPMDLPSQLKSYRDHNRPLAAELGRVVVPFIKGL</sequence>
<gene>
    <name evidence="3" type="ORF">LT40_01295</name>
</gene>
<dbReference type="AlphaFoldDB" id="A0A089YQZ0"/>
<dbReference type="Gene3D" id="3.40.50.1820">
    <property type="entry name" value="alpha/beta hydrolase"/>
    <property type="match status" value="1"/>
</dbReference>
<dbReference type="Pfam" id="PF12146">
    <property type="entry name" value="Hydrolase_4"/>
    <property type="match status" value="1"/>
</dbReference>
<evidence type="ECO:0000313" key="4">
    <source>
        <dbReference type="Proteomes" id="UP000029499"/>
    </source>
</evidence>
<dbReference type="GO" id="GO:0052689">
    <property type="term" value="F:carboxylic ester hydrolase activity"/>
    <property type="evidence" value="ECO:0007669"/>
    <property type="project" value="TreeGrafter"/>
</dbReference>
<organism evidence="3 4">
    <name type="scientific">Pseudomonas rhizosphaerae</name>
    <dbReference type="NCBI Taxonomy" id="216142"/>
    <lineage>
        <taxon>Bacteria</taxon>
        <taxon>Pseudomonadati</taxon>
        <taxon>Pseudomonadota</taxon>
        <taxon>Gammaproteobacteria</taxon>
        <taxon>Pseudomonadales</taxon>
        <taxon>Pseudomonadaceae</taxon>
        <taxon>Pseudomonas</taxon>
    </lineage>
</organism>
<dbReference type="PANTHER" id="PTHR43265">
    <property type="entry name" value="ESTERASE ESTD"/>
    <property type="match status" value="1"/>
</dbReference>
<dbReference type="Proteomes" id="UP000029499">
    <property type="component" value="Chromosome"/>
</dbReference>
<evidence type="ECO:0000313" key="3">
    <source>
        <dbReference type="EMBL" id="AIS16110.1"/>
    </source>
</evidence>
<protein>
    <submittedName>
        <fullName evidence="3">Alpha/beta hydrolase</fullName>
    </submittedName>
</protein>
<dbReference type="OrthoDB" id="9809549at2"/>
<keyword evidence="3" id="KW-0378">Hydrolase</keyword>
<feature type="chain" id="PRO_5001852326" evidence="1">
    <location>
        <begin position="24"/>
        <end position="321"/>
    </location>
</feature>